<evidence type="ECO:0000313" key="3">
    <source>
        <dbReference type="Proteomes" id="UP000001095"/>
    </source>
</evidence>
<evidence type="ECO:0000313" key="2">
    <source>
        <dbReference type="EMBL" id="EKS37813.1"/>
    </source>
</evidence>
<dbReference type="OrthoDB" id="8128823at2"/>
<dbReference type="PATRIC" id="fig|883079.3.peg.1786"/>
<feature type="region of interest" description="Disordered" evidence="1">
    <location>
        <begin position="41"/>
        <end position="61"/>
    </location>
</feature>
<comment type="caution">
    <text evidence="2">The sequence shown here is derived from an EMBL/GenBank/DDBJ whole genome shotgun (WGS) entry which is preliminary data.</text>
</comment>
<name>K8PHJ7_9BRAD</name>
<keyword evidence="3" id="KW-1185">Reference proteome</keyword>
<organism evidence="2 3">
    <name type="scientific">Afipia clevelandensis ATCC 49720</name>
    <dbReference type="NCBI Taxonomy" id="883079"/>
    <lineage>
        <taxon>Bacteria</taxon>
        <taxon>Pseudomonadati</taxon>
        <taxon>Pseudomonadota</taxon>
        <taxon>Alphaproteobacteria</taxon>
        <taxon>Hyphomicrobiales</taxon>
        <taxon>Nitrobacteraceae</taxon>
        <taxon>Afipia</taxon>
    </lineage>
</organism>
<dbReference type="HOGENOM" id="CLU_190685_2_0_5"/>
<evidence type="ECO:0000256" key="1">
    <source>
        <dbReference type="SAM" id="MobiDB-lite"/>
    </source>
</evidence>
<accession>K8PHJ7</accession>
<gene>
    <name evidence="2" type="ORF">HMPREF9696_01763</name>
</gene>
<dbReference type="EMBL" id="AGWY01000007">
    <property type="protein sequence ID" value="EKS37813.1"/>
    <property type="molecule type" value="Genomic_DNA"/>
</dbReference>
<dbReference type="RefSeq" id="WP_002712629.1">
    <property type="nucleotide sequence ID" value="NZ_KB375281.1"/>
</dbReference>
<proteinExistence type="predicted"/>
<dbReference type="AlphaFoldDB" id="K8PHJ7"/>
<protein>
    <submittedName>
        <fullName evidence="2">Uncharacterized protein</fullName>
    </submittedName>
</protein>
<dbReference type="Proteomes" id="UP000001095">
    <property type="component" value="Unassembled WGS sequence"/>
</dbReference>
<reference evidence="2 3" key="1">
    <citation type="submission" date="2012-04" db="EMBL/GenBank/DDBJ databases">
        <title>The Genome Sequence of Afipia clevelandensis ATCC 49720.</title>
        <authorList>
            <consortium name="The Broad Institute Genome Sequencing Platform"/>
            <person name="Earl A."/>
            <person name="Ward D."/>
            <person name="Feldgarden M."/>
            <person name="Gevers D."/>
            <person name="Huys G."/>
            <person name="Walker B."/>
            <person name="Young S.K."/>
            <person name="Zeng Q."/>
            <person name="Gargeya S."/>
            <person name="Fitzgerald M."/>
            <person name="Haas B."/>
            <person name="Abouelleil A."/>
            <person name="Alvarado L."/>
            <person name="Arachchi H.M."/>
            <person name="Berlin A."/>
            <person name="Chapman S.B."/>
            <person name="Goldberg J."/>
            <person name="Griggs A."/>
            <person name="Gujja S."/>
            <person name="Hansen M."/>
            <person name="Howarth C."/>
            <person name="Imamovic A."/>
            <person name="Larimer J."/>
            <person name="McCowen C."/>
            <person name="Montmayeur A."/>
            <person name="Murphy C."/>
            <person name="Neiman D."/>
            <person name="Pearson M."/>
            <person name="Priest M."/>
            <person name="Roberts A."/>
            <person name="Saif S."/>
            <person name="Shea T."/>
            <person name="Sisk P."/>
            <person name="Sykes S."/>
            <person name="Wortman J."/>
            <person name="Nusbaum C."/>
            <person name="Birren B."/>
        </authorList>
    </citation>
    <scope>NUCLEOTIDE SEQUENCE [LARGE SCALE GENOMIC DNA]</scope>
    <source>
        <strain evidence="2 3">ATCC 49720</strain>
    </source>
</reference>
<sequence length="61" mass="6752">MTRRTDPAQEWKAMAADLRAKAALLSPGPEREAILKKARQLETASHMDDWASSPGLRPPKP</sequence>